<dbReference type="SMART" id="SM00066">
    <property type="entry name" value="GAL4"/>
    <property type="match status" value="1"/>
</dbReference>
<dbReference type="InterPro" id="IPR001138">
    <property type="entry name" value="Zn2Cys6_DnaBD"/>
</dbReference>
<dbReference type="OrthoDB" id="4937900at2759"/>
<dbReference type="PANTHER" id="PTHR37534:SF7">
    <property type="entry name" value="TRANSCRIPTIONAL ACTIVATOR PROTEIN UGA3"/>
    <property type="match status" value="1"/>
</dbReference>
<keyword evidence="1" id="KW-0539">Nucleus</keyword>
<feature type="compositionally biased region" description="Pro residues" evidence="2">
    <location>
        <begin position="450"/>
        <end position="460"/>
    </location>
</feature>
<sequence>MDLVFQLSVGSNDNTTTARREKTSRSRNGCQTCRQRHIRCDETQPSWYAILSGYFSLAFSPSPSDVRGLWAVDGVGTACVKSRRSCAYRTPAIPLRDRRQGYTQLLPGYLKPWAVSEVASLAASRTLSHGAAVDPFDTLSCRMPYNSKQLLYYFHHAGSMLADVKRLGLQDCLKLASPQPHALRNALLVAITHYIWTTGDVETYKSAALFHKVQSIHTINEDLRDTGVVDQIHGVRLICTLAIFEACQGNMPTAQTHINGLMAALEIKSPDTWSLEQELTERYIMLAYYFFTNLQQKVRDAAAAEERQRGLRPRPPSASRAPRGAGSLQPRHTPPSADARDRCEKDTLGIIQRGHVAEQDGLRKRLETLRMVPYFFTPVPPHVTRLAAIDAAPFITALGRMTRDVDAVKASPEASRNNNMLWDAGSVTEVWCKMITAHVQSLSGEKCPEGSPPPPPPPPLSSSSSSREVRAHWVATSAAFGVYMYCVLGISEWDPRILCRLAADIGEEAYNVIAVTPAGTGTWKAPSTPPSSRATNKDSDEQLSSSYGSSYTSSSHGSPGARTSSSTSSRASSTVPLDKSSLPERECACQVGGSTQTQTERDLQFWIAFMGAVALITYTGAEYDWHWFEGRSMLTS</sequence>
<dbReference type="PANTHER" id="PTHR37534">
    <property type="entry name" value="TRANSCRIPTIONAL ACTIVATOR PROTEIN UGA3"/>
    <property type="match status" value="1"/>
</dbReference>
<dbReference type="InterPro" id="IPR036864">
    <property type="entry name" value="Zn2-C6_fun-type_DNA-bd_sf"/>
</dbReference>
<proteinExistence type="predicted"/>
<dbReference type="GO" id="GO:0008270">
    <property type="term" value="F:zinc ion binding"/>
    <property type="evidence" value="ECO:0007669"/>
    <property type="project" value="InterPro"/>
</dbReference>
<dbReference type="InParanoid" id="A0A136IT00"/>
<feature type="compositionally biased region" description="Low complexity" evidence="2">
    <location>
        <begin position="544"/>
        <end position="574"/>
    </location>
</feature>
<evidence type="ECO:0000256" key="1">
    <source>
        <dbReference type="ARBA" id="ARBA00023242"/>
    </source>
</evidence>
<dbReference type="STRING" id="196109.A0A136IT00"/>
<keyword evidence="5" id="KW-1185">Reference proteome</keyword>
<reference evidence="5" key="1">
    <citation type="submission" date="2016-02" db="EMBL/GenBank/DDBJ databases">
        <title>Draft genome sequence of Microdochium bolleyi, a fungal endophyte of beachgrass.</title>
        <authorList>
            <consortium name="DOE Joint Genome Institute"/>
            <person name="David A.S."/>
            <person name="May G."/>
            <person name="Haridas S."/>
            <person name="Lim J."/>
            <person name="Wang M."/>
            <person name="Labutti K."/>
            <person name="Lipzen A."/>
            <person name="Barry K."/>
            <person name="Grigoriev I.V."/>
        </authorList>
    </citation>
    <scope>NUCLEOTIDE SEQUENCE [LARGE SCALE GENOMIC DNA]</scope>
    <source>
        <strain evidence="5">J235TASD1</strain>
    </source>
</reference>
<evidence type="ECO:0000313" key="5">
    <source>
        <dbReference type="Proteomes" id="UP000070501"/>
    </source>
</evidence>
<dbReference type="SUPFAM" id="SSF57701">
    <property type="entry name" value="Zn2/Cys6 DNA-binding domain"/>
    <property type="match status" value="1"/>
</dbReference>
<name>A0A136IT00_9PEZI</name>
<feature type="region of interest" description="Disordered" evidence="2">
    <location>
        <begin position="519"/>
        <end position="581"/>
    </location>
</feature>
<gene>
    <name evidence="4" type="ORF">Micbo1qcDRAFT_207708</name>
</gene>
<feature type="domain" description="Zn(2)-C6 fungal-type" evidence="3">
    <location>
        <begin position="24"/>
        <end position="97"/>
    </location>
</feature>
<dbReference type="GO" id="GO:0005634">
    <property type="term" value="C:nucleus"/>
    <property type="evidence" value="ECO:0007669"/>
    <property type="project" value="TreeGrafter"/>
</dbReference>
<evidence type="ECO:0000259" key="3">
    <source>
        <dbReference type="SMART" id="SM00066"/>
    </source>
</evidence>
<feature type="compositionally biased region" description="Low complexity" evidence="2">
    <location>
        <begin position="317"/>
        <end position="328"/>
    </location>
</feature>
<feature type="region of interest" description="Disordered" evidence="2">
    <location>
        <begin position="443"/>
        <end position="465"/>
    </location>
</feature>
<accession>A0A136IT00</accession>
<dbReference type="GO" id="GO:0045944">
    <property type="term" value="P:positive regulation of transcription by RNA polymerase II"/>
    <property type="evidence" value="ECO:0007669"/>
    <property type="project" value="TreeGrafter"/>
</dbReference>
<dbReference type="GO" id="GO:0000976">
    <property type="term" value="F:transcription cis-regulatory region binding"/>
    <property type="evidence" value="ECO:0007669"/>
    <property type="project" value="TreeGrafter"/>
</dbReference>
<organism evidence="4 5">
    <name type="scientific">Microdochium bolleyi</name>
    <dbReference type="NCBI Taxonomy" id="196109"/>
    <lineage>
        <taxon>Eukaryota</taxon>
        <taxon>Fungi</taxon>
        <taxon>Dikarya</taxon>
        <taxon>Ascomycota</taxon>
        <taxon>Pezizomycotina</taxon>
        <taxon>Sordariomycetes</taxon>
        <taxon>Xylariomycetidae</taxon>
        <taxon>Xylariales</taxon>
        <taxon>Microdochiaceae</taxon>
        <taxon>Microdochium</taxon>
    </lineage>
</organism>
<evidence type="ECO:0000313" key="4">
    <source>
        <dbReference type="EMBL" id="KXJ87949.1"/>
    </source>
</evidence>
<protein>
    <recommendedName>
        <fullName evidence="3">Zn(2)-C6 fungal-type domain-containing protein</fullName>
    </recommendedName>
</protein>
<dbReference type="Proteomes" id="UP000070501">
    <property type="component" value="Unassembled WGS sequence"/>
</dbReference>
<dbReference type="CDD" id="cd00067">
    <property type="entry name" value="GAL4"/>
    <property type="match status" value="1"/>
</dbReference>
<evidence type="ECO:0000256" key="2">
    <source>
        <dbReference type="SAM" id="MobiDB-lite"/>
    </source>
</evidence>
<dbReference type="EMBL" id="KQ964260">
    <property type="protein sequence ID" value="KXJ87949.1"/>
    <property type="molecule type" value="Genomic_DNA"/>
</dbReference>
<dbReference type="GO" id="GO:0000981">
    <property type="term" value="F:DNA-binding transcription factor activity, RNA polymerase II-specific"/>
    <property type="evidence" value="ECO:0007669"/>
    <property type="project" value="InterPro"/>
</dbReference>
<dbReference type="AlphaFoldDB" id="A0A136IT00"/>
<feature type="region of interest" description="Disordered" evidence="2">
    <location>
        <begin position="302"/>
        <end position="342"/>
    </location>
</feature>